<evidence type="ECO:0000256" key="1">
    <source>
        <dbReference type="ARBA" id="ARBA00022679"/>
    </source>
</evidence>
<keyword evidence="3 9" id="KW-0418">Kinase</keyword>
<evidence type="ECO:0000256" key="3">
    <source>
        <dbReference type="ARBA" id="ARBA00022777"/>
    </source>
</evidence>
<dbReference type="Pfam" id="PF00069">
    <property type="entry name" value="Pkinase"/>
    <property type="match status" value="1"/>
</dbReference>
<keyword evidence="1 9" id="KW-0808">Transferase</keyword>
<evidence type="ECO:0000256" key="6">
    <source>
        <dbReference type="SAM" id="MobiDB-lite"/>
    </source>
</evidence>
<keyword evidence="4 5" id="KW-0067">ATP-binding</keyword>
<dbReference type="SUPFAM" id="SSF109604">
    <property type="entry name" value="HD-domain/PDEase-like"/>
    <property type="match status" value="1"/>
</dbReference>
<dbReference type="OrthoDB" id="6111975at2"/>
<proteinExistence type="predicted"/>
<dbReference type="GO" id="GO:0005524">
    <property type="term" value="F:ATP binding"/>
    <property type="evidence" value="ECO:0007669"/>
    <property type="project" value="UniProtKB-UniRule"/>
</dbReference>
<dbReference type="Proteomes" id="UP000317243">
    <property type="component" value="Unassembled WGS sequence"/>
</dbReference>
<dbReference type="EC" id="2.7.11.1" evidence="9"/>
<feature type="domain" description="Protein kinase" evidence="7">
    <location>
        <begin position="318"/>
        <end position="591"/>
    </location>
</feature>
<feature type="region of interest" description="Disordered" evidence="6">
    <location>
        <begin position="607"/>
        <end position="654"/>
    </location>
</feature>
<keyword evidence="10" id="KW-1185">Reference proteome</keyword>
<dbReference type="PANTHER" id="PTHR43289">
    <property type="entry name" value="MITOGEN-ACTIVATED PROTEIN KINASE KINASE KINASE 20-RELATED"/>
    <property type="match status" value="1"/>
</dbReference>
<feature type="binding site" evidence="5">
    <location>
        <position position="347"/>
    </location>
    <ligand>
        <name>ATP</name>
        <dbReference type="ChEBI" id="CHEBI:30616"/>
    </ligand>
</feature>
<protein>
    <submittedName>
        <fullName evidence="9">Serine/threonine-protein kinase PknB</fullName>
        <ecNumber evidence="9">2.7.11.1</ecNumber>
    </submittedName>
</protein>
<dbReference type="PROSITE" id="PS00107">
    <property type="entry name" value="PROTEIN_KINASE_ATP"/>
    <property type="match status" value="1"/>
</dbReference>
<dbReference type="InterPro" id="IPR011009">
    <property type="entry name" value="Kinase-like_dom_sf"/>
</dbReference>
<evidence type="ECO:0000259" key="7">
    <source>
        <dbReference type="PROSITE" id="PS50011"/>
    </source>
</evidence>
<evidence type="ECO:0000256" key="5">
    <source>
        <dbReference type="PROSITE-ProRule" id="PRU10141"/>
    </source>
</evidence>
<dbReference type="EMBL" id="SIHI01000001">
    <property type="protein sequence ID" value="TWT57415.1"/>
    <property type="molecule type" value="Genomic_DNA"/>
</dbReference>
<dbReference type="PROSITE" id="PS50011">
    <property type="entry name" value="PROTEIN_KINASE_DOM"/>
    <property type="match status" value="1"/>
</dbReference>
<accession>A0A5C5X5B8</accession>
<dbReference type="InterPro" id="IPR008271">
    <property type="entry name" value="Ser/Thr_kinase_AS"/>
</dbReference>
<dbReference type="RefSeq" id="WP_146507249.1">
    <property type="nucleotide sequence ID" value="NZ_SIHI01000001.1"/>
</dbReference>
<dbReference type="Pfam" id="PF08668">
    <property type="entry name" value="HDOD"/>
    <property type="match status" value="1"/>
</dbReference>
<evidence type="ECO:0000256" key="2">
    <source>
        <dbReference type="ARBA" id="ARBA00022741"/>
    </source>
</evidence>
<dbReference type="Gene3D" id="1.10.510.10">
    <property type="entry name" value="Transferase(Phosphotransferase) domain 1"/>
    <property type="match status" value="1"/>
</dbReference>
<dbReference type="InterPro" id="IPR000719">
    <property type="entry name" value="Prot_kinase_dom"/>
</dbReference>
<sequence length="654" mass="73510">MIDWPKLVACRLGPDPLGRLPARIQIPRPPQSVAQFVEVCERPDIPLRKLATIVEVDVELASNVLRLVNSSTLMLQRRISSIQHAIGMIGLRRCKMLVMSAALHASFVTRDQSGSTVDSFLIEAQERAMFAVRVARLLGIDHDHVYVAALLQDILLHHLLDEFYDTYSKFDRTRESIVDFERTEFQWDHAALAGQLLQRWNFAEEVVACVCYQHEHDVILADDELLKSEIAAVAISGLLPSGFPQEPDIISRFVAYQNHIPGFDFLEIAASVDEEIERNESLPVNRVRLADRLERLALVAVQAPNSETNWVEQQLGSYTLEEEIGRGGMGIVYRARHTMLHRPAAVKMMKTSRVSRQLLERFRVEARTTSELSSPHTVQVYDYGMTPEGTLYYVMEYLDGLSLGDLVYQHGPIPEGRAIHILCQVCGSLSESHHKGLIHRDIKPENIVLTTCAGAHDFAKVLDFGLVAVTGERANKDKETGITGTPNYMSPESIHFPDEVDERSDIYALGGVAHFLVSGKVLFGNLPLRKVICAQVETPPPRLRRHLKAKVSREFEEIVLSCLEKDPRNRPQSVVELAECLNRLEASHEWNFSKAAEWWAMHGNARPTRNRTAQPQTPQRHQQSSTSPAISPKQPDVPAGHSMQSTVIIAEELK</sequence>
<dbReference type="PANTHER" id="PTHR43289:SF6">
    <property type="entry name" value="SERINE_THREONINE-PROTEIN KINASE NEKL-3"/>
    <property type="match status" value="1"/>
</dbReference>
<dbReference type="Gene3D" id="1.10.3210.10">
    <property type="entry name" value="Hypothetical protein af1432"/>
    <property type="match status" value="1"/>
</dbReference>
<dbReference type="PROSITE" id="PS00108">
    <property type="entry name" value="PROTEIN_KINASE_ST"/>
    <property type="match status" value="1"/>
</dbReference>
<evidence type="ECO:0000259" key="8">
    <source>
        <dbReference type="PROSITE" id="PS51833"/>
    </source>
</evidence>
<comment type="caution">
    <text evidence="9">The sequence shown here is derived from an EMBL/GenBank/DDBJ whole genome shotgun (WGS) entry which is preliminary data.</text>
</comment>
<dbReference type="Gene3D" id="3.30.200.20">
    <property type="entry name" value="Phosphorylase Kinase, domain 1"/>
    <property type="match status" value="1"/>
</dbReference>
<feature type="compositionally biased region" description="Polar residues" evidence="6">
    <location>
        <begin position="610"/>
        <end position="629"/>
    </location>
</feature>
<feature type="domain" description="HDOD" evidence="8">
    <location>
        <begin position="26"/>
        <end position="216"/>
    </location>
</feature>
<dbReference type="SMART" id="SM00220">
    <property type="entry name" value="S_TKc"/>
    <property type="match status" value="1"/>
</dbReference>
<name>A0A5C5X5B8_9PLAN</name>
<evidence type="ECO:0000313" key="9">
    <source>
        <dbReference type="EMBL" id="TWT57415.1"/>
    </source>
</evidence>
<dbReference type="AlphaFoldDB" id="A0A5C5X5B8"/>
<dbReference type="PROSITE" id="PS51833">
    <property type="entry name" value="HDOD"/>
    <property type="match status" value="1"/>
</dbReference>
<dbReference type="SUPFAM" id="SSF56112">
    <property type="entry name" value="Protein kinase-like (PK-like)"/>
    <property type="match status" value="1"/>
</dbReference>
<dbReference type="CDD" id="cd14014">
    <property type="entry name" value="STKc_PknB_like"/>
    <property type="match status" value="1"/>
</dbReference>
<gene>
    <name evidence="9" type="primary">pknB_2</name>
    <name evidence="9" type="ORF">KOR42_07760</name>
</gene>
<evidence type="ECO:0000256" key="4">
    <source>
        <dbReference type="ARBA" id="ARBA00022840"/>
    </source>
</evidence>
<reference evidence="9 10" key="1">
    <citation type="submission" date="2019-02" db="EMBL/GenBank/DDBJ databases">
        <title>Deep-cultivation of Planctomycetes and their phenomic and genomic characterization uncovers novel biology.</title>
        <authorList>
            <person name="Wiegand S."/>
            <person name="Jogler M."/>
            <person name="Boedeker C."/>
            <person name="Pinto D."/>
            <person name="Vollmers J."/>
            <person name="Rivas-Marin E."/>
            <person name="Kohn T."/>
            <person name="Peeters S.H."/>
            <person name="Heuer A."/>
            <person name="Rast P."/>
            <person name="Oberbeckmann S."/>
            <person name="Bunk B."/>
            <person name="Jeske O."/>
            <person name="Meyerdierks A."/>
            <person name="Storesund J.E."/>
            <person name="Kallscheuer N."/>
            <person name="Luecker S."/>
            <person name="Lage O.M."/>
            <person name="Pohl T."/>
            <person name="Merkel B.J."/>
            <person name="Hornburger P."/>
            <person name="Mueller R.-W."/>
            <person name="Bruemmer F."/>
            <person name="Labrenz M."/>
            <person name="Spormann A.M."/>
            <person name="Op Den Camp H."/>
            <person name="Overmann J."/>
            <person name="Amann R."/>
            <person name="Jetten M.S.M."/>
            <person name="Mascher T."/>
            <person name="Medema M.H."/>
            <person name="Devos D.P."/>
            <person name="Kaster A.-K."/>
            <person name="Ovreas L."/>
            <person name="Rohde M."/>
            <person name="Galperin M.Y."/>
            <person name="Jogler C."/>
        </authorList>
    </citation>
    <scope>NUCLEOTIDE SEQUENCE [LARGE SCALE GENOMIC DNA]</scope>
    <source>
        <strain evidence="9 10">KOR42</strain>
    </source>
</reference>
<dbReference type="InterPro" id="IPR017441">
    <property type="entry name" value="Protein_kinase_ATP_BS"/>
</dbReference>
<organism evidence="9 10">
    <name type="scientific">Thalassoglobus neptunius</name>
    <dbReference type="NCBI Taxonomy" id="1938619"/>
    <lineage>
        <taxon>Bacteria</taxon>
        <taxon>Pseudomonadati</taxon>
        <taxon>Planctomycetota</taxon>
        <taxon>Planctomycetia</taxon>
        <taxon>Planctomycetales</taxon>
        <taxon>Planctomycetaceae</taxon>
        <taxon>Thalassoglobus</taxon>
    </lineage>
</organism>
<evidence type="ECO:0000313" key="10">
    <source>
        <dbReference type="Proteomes" id="UP000317243"/>
    </source>
</evidence>
<keyword evidence="2 5" id="KW-0547">Nucleotide-binding</keyword>
<dbReference type="InterPro" id="IPR013976">
    <property type="entry name" value="HDOD"/>
</dbReference>
<dbReference type="GO" id="GO:0004674">
    <property type="term" value="F:protein serine/threonine kinase activity"/>
    <property type="evidence" value="ECO:0007669"/>
    <property type="project" value="UniProtKB-EC"/>
</dbReference>